<dbReference type="Proteomes" id="UP001148838">
    <property type="component" value="Unassembled WGS sequence"/>
</dbReference>
<dbReference type="PANTHER" id="PTHR47510:SF3">
    <property type="entry name" value="ENDO_EXONUCLEASE_PHOSPHATASE DOMAIN-CONTAINING PROTEIN"/>
    <property type="match status" value="1"/>
</dbReference>
<dbReference type="EMBL" id="JAJSOF020000039">
    <property type="protein sequence ID" value="KAJ4426743.1"/>
    <property type="molecule type" value="Genomic_DNA"/>
</dbReference>
<reference evidence="1 2" key="1">
    <citation type="journal article" date="2022" name="Allergy">
        <title>Genome assembly and annotation of Periplaneta americana reveal a comprehensive cockroach allergen profile.</title>
        <authorList>
            <person name="Wang L."/>
            <person name="Xiong Q."/>
            <person name="Saelim N."/>
            <person name="Wang L."/>
            <person name="Nong W."/>
            <person name="Wan A.T."/>
            <person name="Shi M."/>
            <person name="Liu X."/>
            <person name="Cao Q."/>
            <person name="Hui J.H.L."/>
            <person name="Sookrung N."/>
            <person name="Leung T.F."/>
            <person name="Tungtrongchitr A."/>
            <person name="Tsui S.K.W."/>
        </authorList>
    </citation>
    <scope>NUCLEOTIDE SEQUENCE [LARGE SCALE GENOMIC DNA]</scope>
    <source>
        <strain evidence="1">PWHHKU_190912</strain>
    </source>
</reference>
<keyword evidence="2" id="KW-1185">Reference proteome</keyword>
<organism evidence="1 2">
    <name type="scientific">Periplaneta americana</name>
    <name type="common">American cockroach</name>
    <name type="synonym">Blatta americana</name>
    <dbReference type="NCBI Taxonomy" id="6978"/>
    <lineage>
        <taxon>Eukaryota</taxon>
        <taxon>Metazoa</taxon>
        <taxon>Ecdysozoa</taxon>
        <taxon>Arthropoda</taxon>
        <taxon>Hexapoda</taxon>
        <taxon>Insecta</taxon>
        <taxon>Pterygota</taxon>
        <taxon>Neoptera</taxon>
        <taxon>Polyneoptera</taxon>
        <taxon>Dictyoptera</taxon>
        <taxon>Blattodea</taxon>
        <taxon>Blattoidea</taxon>
        <taxon>Blattidae</taxon>
        <taxon>Blattinae</taxon>
        <taxon>Periplaneta</taxon>
    </lineage>
</organism>
<proteinExistence type="predicted"/>
<dbReference type="PANTHER" id="PTHR47510">
    <property type="entry name" value="REVERSE TRANSCRIPTASE DOMAIN-CONTAINING PROTEIN"/>
    <property type="match status" value="1"/>
</dbReference>
<comment type="caution">
    <text evidence="1">The sequence shown here is derived from an EMBL/GenBank/DDBJ whole genome shotgun (WGS) entry which is preliminary data.</text>
</comment>
<sequence>MGGVTVGGRRIKCVRFSDDMAFLPEEEVILRIILLELNDSCEQYRKTMVIGRKLKKLLVKIPNESLTLLGREFQSRGTATVKDDEYEDVWWEGMDNIEECCDRVSRLWWVDNFENEAQNRQEWRNAICEREGEDSGFFYDLLDGARTTFRGMTLSRSKSGIKKSPIDTDALKKAVEAVTDLPGKKSKSNKPDLVYDSKYNSNMIVRFYNYISTYIPCVPTYKSVCSKLDVELKSSCHSLCLSFPEDFTKATIRNLLKELRGREYESWKTLSGRGKGVEMYSEVTAANSWIANKKGLSTSELISSLKMTANLTAVRSDPGRSLDGTRCRYGFPEIETLAHVLGFCEQGLLLTNSRHHLVRSKIAAALRNKGWIVEEEISFLAENWSTRRVDILAYNADTKQGIIVDPTIRFEVECHQSAEVHLEKKSIYEPTVNYFKLKYALIHVKLFGLLIGARGTIPAFFEEFRLQFALPTSLRDGVVIIDEEAKQNYQVEISNRFATLESSDEVEKELDVNSVWENIRDSIKIAAEQSIGYYETKRKKPWFDEDCCMVVERRKQAKLKFLQDPVEEKRDNYFNERREASRTLRNKKRGYLKEKLNEVETNSKNKNIRDLYKGIKEFKNGYQPRLNVIKDENGDLLADSPSILNRWKNYFAQLLNVHRPNRNDRDEIEIQTAEPFIPEPTLSEVEIAIENLKKYKSPGIDQIPAELIQEGGSAFIAKFINLYLLFGKRKLYQNNGRSP</sequence>
<evidence type="ECO:0000313" key="1">
    <source>
        <dbReference type="EMBL" id="KAJ4426743.1"/>
    </source>
</evidence>
<protein>
    <recommendedName>
        <fullName evidence="3">YqaJ viral recombinase domain-containing protein</fullName>
    </recommendedName>
</protein>
<evidence type="ECO:0000313" key="2">
    <source>
        <dbReference type="Proteomes" id="UP001148838"/>
    </source>
</evidence>
<name>A0ABQ8RYI1_PERAM</name>
<evidence type="ECO:0008006" key="3">
    <source>
        <dbReference type="Google" id="ProtNLM"/>
    </source>
</evidence>
<gene>
    <name evidence="1" type="ORF">ANN_26542</name>
</gene>
<accession>A0ABQ8RYI1</accession>